<organism evidence="2 3">
    <name type="scientific">Ureibacillus massiliensis 4400831 = CIP 108448 = CCUG 49529</name>
    <dbReference type="NCBI Taxonomy" id="1211035"/>
    <lineage>
        <taxon>Bacteria</taxon>
        <taxon>Bacillati</taxon>
        <taxon>Bacillota</taxon>
        <taxon>Bacilli</taxon>
        <taxon>Bacillales</taxon>
        <taxon>Caryophanaceae</taxon>
        <taxon>Ureibacillus</taxon>
    </lineage>
</organism>
<reference evidence="2 3" key="1">
    <citation type="submission" date="2014-02" db="EMBL/GenBank/DDBJ databases">
        <title>Draft genome sequence of Lysinibacillus massiliensis CCUG 49529.</title>
        <authorList>
            <person name="Zhang F."/>
            <person name="Wang G."/>
            <person name="Zhang L."/>
        </authorList>
    </citation>
    <scope>NUCLEOTIDE SEQUENCE [LARGE SCALE GENOMIC DNA]</scope>
    <source>
        <strain evidence="2 3">CCUG 49529</strain>
    </source>
</reference>
<dbReference type="Proteomes" id="UP000030595">
    <property type="component" value="Unassembled WGS sequence"/>
</dbReference>
<dbReference type="EMBL" id="JPVQ01000026">
    <property type="protein sequence ID" value="KGR90090.1"/>
    <property type="molecule type" value="Genomic_DNA"/>
</dbReference>
<evidence type="ECO:0000259" key="1">
    <source>
        <dbReference type="Pfam" id="PF01973"/>
    </source>
</evidence>
<keyword evidence="3" id="KW-1185">Reference proteome</keyword>
<dbReference type="PANTHER" id="PTHR41786">
    <property type="entry name" value="MOTILITY ACCESSORY FACTOR MAF"/>
    <property type="match status" value="1"/>
</dbReference>
<evidence type="ECO:0000313" key="2">
    <source>
        <dbReference type="EMBL" id="KGR90090.1"/>
    </source>
</evidence>
<dbReference type="PANTHER" id="PTHR41786:SF1">
    <property type="entry name" value="6-HYDROXYMETHYLPTERIN DIPHOSPHOKINASE MPTE-LIKE DOMAIN-CONTAINING PROTEIN"/>
    <property type="match status" value="1"/>
</dbReference>
<dbReference type="eggNOG" id="COG2604">
    <property type="taxonomic scope" value="Bacteria"/>
</dbReference>
<gene>
    <name evidence="2" type="ORF">CD30_13585</name>
</gene>
<accession>A0A0A3J2Y8</accession>
<dbReference type="InterPro" id="IPR002826">
    <property type="entry name" value="MptE-like"/>
</dbReference>
<dbReference type="AlphaFoldDB" id="A0A0A3J2Y8"/>
<dbReference type="Pfam" id="PF01973">
    <property type="entry name" value="MptE-like"/>
    <property type="match status" value="1"/>
</dbReference>
<comment type="caution">
    <text evidence="2">The sequence shown here is derived from an EMBL/GenBank/DDBJ whole genome shotgun (WGS) entry which is preliminary data.</text>
</comment>
<feature type="domain" description="6-hydroxymethylpterin diphosphokinase MptE-like" evidence="1">
    <location>
        <begin position="155"/>
        <end position="316"/>
    </location>
</feature>
<evidence type="ECO:0000313" key="3">
    <source>
        <dbReference type="Proteomes" id="UP000030595"/>
    </source>
</evidence>
<sequence>MIWEINQAKNGESTLLLNGISIYSKYRPFEDARQWVNNELDYSFSNYLLIGLGLGYHLEALSDLEKEKPIYVYYFEQQECDLFYKLNHSKQWWKKSNIHIIHDMKDLPISVDTQIMIPNVWLKAIGYEHPLNSYLEDIKINQVTYKMSAKIMEMNFNNNTLLKDFDPYPSFKCNQAALIASGPSLNETIQWLKDVEGEIELFVVGSALKAVLANQLKPSGVIISDPKAEIKKQLSGTNYKGPLFYLSTSNHEAVQLHEGKRHILFQNGYPDAEKLAMEINFPCIDTGGSVSTTTFSLLELLGFKEIYLFGMDLGFRGNLTHAKLSTSGRTINGKHNLREVISNSGNSIFTTPNLNTYLRWMNREMELRKLRVYNTAWDGAKINNVQYINRQQFQNLIHSKNL</sequence>
<dbReference type="RefSeq" id="WP_036177759.1">
    <property type="nucleotide sequence ID" value="NZ_AVCZ01000026.1"/>
</dbReference>
<name>A0A0A3J2Y8_9BACL</name>
<dbReference type="OrthoDB" id="5291305at2"/>
<protein>
    <recommendedName>
        <fullName evidence="1">6-hydroxymethylpterin diphosphokinase MptE-like domain-containing protein</fullName>
    </recommendedName>
</protein>
<proteinExistence type="predicted"/>